<dbReference type="PANTHER" id="PTHR30204">
    <property type="entry name" value="REDOX-CYCLING DRUG-SENSING TRANSCRIPTIONAL ACTIVATOR SOXR"/>
    <property type="match status" value="1"/>
</dbReference>
<feature type="domain" description="HTH merR-type" evidence="2">
    <location>
        <begin position="6"/>
        <end position="74"/>
    </location>
</feature>
<gene>
    <name evidence="3" type="ORF">DFR69_106341</name>
</gene>
<dbReference type="RefSeq" id="WP_110038961.1">
    <property type="nucleotide sequence ID" value="NZ_QGTL01000006.1"/>
</dbReference>
<dbReference type="Proteomes" id="UP000246410">
    <property type="component" value="Unassembled WGS sequence"/>
</dbReference>
<dbReference type="EMBL" id="QGTL01000006">
    <property type="protein sequence ID" value="PWV74530.1"/>
    <property type="molecule type" value="Genomic_DNA"/>
</dbReference>
<accession>A0A317NHG9</accession>
<sequence length="253" mass="27403">MAAGVEYTIDELAREAGTTVRSLRVYHERGILPSPQVKGRTGYYSDDHLKRVRTISRLLDRGIKLNGIRELLNAWGRGDDLGDILGVDESTEPVDEARPGATTITASQLADRFRDVPNGPARGVAAGLYEPLDATTYRIVNPDLIRCLDVLVDSGVPTADALAEFEQLRVVADGIALRTVDLVRRTALARYEASEGGAADVTEFAERVTVLRSVPSRVVADYVETLVGRRLGQDVELSAALPDVPAAPPSQDR</sequence>
<dbReference type="GO" id="GO:0003677">
    <property type="term" value="F:DNA binding"/>
    <property type="evidence" value="ECO:0007669"/>
    <property type="project" value="UniProtKB-KW"/>
</dbReference>
<dbReference type="PANTHER" id="PTHR30204:SF93">
    <property type="entry name" value="HTH MERR-TYPE DOMAIN-CONTAINING PROTEIN"/>
    <property type="match status" value="1"/>
</dbReference>
<dbReference type="Gene3D" id="1.10.1660.10">
    <property type="match status" value="1"/>
</dbReference>
<dbReference type="InterPro" id="IPR000551">
    <property type="entry name" value="MerR-type_HTH_dom"/>
</dbReference>
<dbReference type="AlphaFoldDB" id="A0A317NHG9"/>
<dbReference type="InterPro" id="IPR047057">
    <property type="entry name" value="MerR_fam"/>
</dbReference>
<reference evidence="3 4" key="1">
    <citation type="submission" date="2018-05" db="EMBL/GenBank/DDBJ databases">
        <title>Genomic Encyclopedia of Type Strains, Phase IV (KMG-IV): sequencing the most valuable type-strain genomes for metagenomic binning, comparative biology and taxonomic classification.</title>
        <authorList>
            <person name="Goeker M."/>
        </authorList>
    </citation>
    <scope>NUCLEOTIDE SEQUENCE [LARGE SCALE GENOMIC DNA]</scope>
    <source>
        <strain evidence="3 4">DSM 44717</strain>
    </source>
</reference>
<evidence type="ECO:0000259" key="2">
    <source>
        <dbReference type="PROSITE" id="PS50937"/>
    </source>
</evidence>
<dbReference type="Pfam" id="PF13411">
    <property type="entry name" value="MerR_1"/>
    <property type="match status" value="1"/>
</dbReference>
<protein>
    <submittedName>
        <fullName evidence="3">DNA-binding transcriptional MerR regulator</fullName>
    </submittedName>
</protein>
<name>A0A317NHG9_9NOCA</name>
<dbReference type="GO" id="GO:0003700">
    <property type="term" value="F:DNA-binding transcription factor activity"/>
    <property type="evidence" value="ECO:0007669"/>
    <property type="project" value="InterPro"/>
</dbReference>
<dbReference type="SMART" id="SM00422">
    <property type="entry name" value="HTH_MERR"/>
    <property type="match status" value="1"/>
</dbReference>
<evidence type="ECO:0000256" key="1">
    <source>
        <dbReference type="ARBA" id="ARBA00023125"/>
    </source>
</evidence>
<dbReference type="PRINTS" id="PR00040">
    <property type="entry name" value="HTHMERR"/>
</dbReference>
<evidence type="ECO:0000313" key="3">
    <source>
        <dbReference type="EMBL" id="PWV74530.1"/>
    </source>
</evidence>
<dbReference type="PROSITE" id="PS50937">
    <property type="entry name" value="HTH_MERR_2"/>
    <property type="match status" value="1"/>
</dbReference>
<comment type="caution">
    <text evidence="3">The sequence shown here is derived from an EMBL/GenBank/DDBJ whole genome shotgun (WGS) entry which is preliminary data.</text>
</comment>
<dbReference type="SUPFAM" id="SSF46955">
    <property type="entry name" value="Putative DNA-binding domain"/>
    <property type="match status" value="1"/>
</dbReference>
<keyword evidence="1 3" id="KW-0238">DNA-binding</keyword>
<keyword evidence="4" id="KW-1185">Reference proteome</keyword>
<evidence type="ECO:0000313" key="4">
    <source>
        <dbReference type="Proteomes" id="UP000246410"/>
    </source>
</evidence>
<proteinExistence type="predicted"/>
<organism evidence="3 4">
    <name type="scientific">Nocardia neocaledoniensis</name>
    <dbReference type="NCBI Taxonomy" id="236511"/>
    <lineage>
        <taxon>Bacteria</taxon>
        <taxon>Bacillati</taxon>
        <taxon>Actinomycetota</taxon>
        <taxon>Actinomycetes</taxon>
        <taxon>Mycobacteriales</taxon>
        <taxon>Nocardiaceae</taxon>
        <taxon>Nocardia</taxon>
    </lineage>
</organism>
<dbReference type="InterPro" id="IPR009061">
    <property type="entry name" value="DNA-bd_dom_put_sf"/>
</dbReference>